<dbReference type="GO" id="GO:0015648">
    <property type="term" value="F:lipid-linked peptidoglycan transporter activity"/>
    <property type="evidence" value="ECO:0007669"/>
    <property type="project" value="UniProtKB-UniRule"/>
</dbReference>
<dbReference type="PANTHER" id="PTHR47019">
    <property type="entry name" value="LIPID II FLIPPASE MURJ"/>
    <property type="match status" value="1"/>
</dbReference>
<feature type="transmembrane region" description="Helical" evidence="10">
    <location>
        <begin position="408"/>
        <end position="429"/>
    </location>
</feature>
<comment type="pathway">
    <text evidence="10">Cell wall biogenesis; peptidoglycan biosynthesis.</text>
</comment>
<dbReference type="PRINTS" id="PR01806">
    <property type="entry name" value="VIRFACTRMVIN"/>
</dbReference>
<feature type="transmembrane region" description="Helical" evidence="10">
    <location>
        <begin position="90"/>
        <end position="114"/>
    </location>
</feature>
<feature type="transmembrane region" description="Helical" evidence="10">
    <location>
        <begin position="274"/>
        <end position="292"/>
    </location>
</feature>
<dbReference type="GO" id="GO:0034204">
    <property type="term" value="P:lipid translocation"/>
    <property type="evidence" value="ECO:0007669"/>
    <property type="project" value="TreeGrafter"/>
</dbReference>
<keyword evidence="4 10" id="KW-0133">Cell shape</keyword>
<dbReference type="GO" id="GO:0071555">
    <property type="term" value="P:cell wall organization"/>
    <property type="evidence" value="ECO:0007669"/>
    <property type="project" value="UniProtKB-UniRule"/>
</dbReference>
<dbReference type="AlphaFoldDB" id="A0A3N1LI88"/>
<evidence type="ECO:0000256" key="10">
    <source>
        <dbReference type="HAMAP-Rule" id="MF_02078"/>
    </source>
</evidence>
<dbReference type="RefSeq" id="WP_123690543.1">
    <property type="nucleotide sequence ID" value="NZ_AP019700.1"/>
</dbReference>
<evidence type="ECO:0000313" key="12">
    <source>
        <dbReference type="EMBL" id="ROP90990.1"/>
    </source>
</evidence>
<comment type="caution">
    <text evidence="12">The sequence shown here is derived from an EMBL/GenBank/DDBJ whole genome shotgun (WGS) entry which is preliminary data.</text>
</comment>
<dbReference type="GO" id="GO:0005886">
    <property type="term" value="C:plasma membrane"/>
    <property type="evidence" value="ECO:0007669"/>
    <property type="project" value="UniProtKB-SubCell"/>
</dbReference>
<dbReference type="Pfam" id="PF03023">
    <property type="entry name" value="MurJ"/>
    <property type="match status" value="1"/>
</dbReference>
<sequence>MALLQRVATVGGYTAVSRVLGFAREVLTAAFLGAGPVADAFVVALRLPNLFRALFAEGAFSAAFVPLFAGRAAQRGRAEARVFAEDALAFLLVVLLALVVAAELAMPWVVRAIAPGFADEPLRFALAVDLTRITFPYLAFISLVALYGGVLNALDRFAAQASAPILLNLSLIVALMLFADRFPTPGHALAWGVAVAGVLQFLWLAMAAARAGIPLGLPWPRLTPDTRRLLRLMGPGVIGAGITQINLLVSTMLASLLPAGAIAHLYYADRLNQLPLGIVGIAVATAVLPQLARELRSATPETAHKTHGQGMAMALVVTLPAAMALAVLAHPIVRTLYERGAFGPEDTAATSAALIAYACGLPAFVLSRVVVVGFFAREDTSTPVRIAAMSFLVNAGLTLALMAPLGHVGVALATTVAGWLSLAVMLAILGRRGHFRPDRAMLARLPRILAAVAVMAGLLWAADWLIGGWLAAAGPVGRFAGLGGLVAIGIAGYGAAALALGAAHPSELRGMLRRRRA</sequence>
<evidence type="ECO:0000256" key="8">
    <source>
        <dbReference type="ARBA" id="ARBA00060041"/>
    </source>
</evidence>
<accession>A0A3N1LI88</accession>
<keyword evidence="3 10" id="KW-0812">Transmembrane</keyword>
<organism evidence="12 13">
    <name type="scientific">Stella humosa</name>
    <dbReference type="NCBI Taxonomy" id="94"/>
    <lineage>
        <taxon>Bacteria</taxon>
        <taxon>Pseudomonadati</taxon>
        <taxon>Pseudomonadota</taxon>
        <taxon>Alphaproteobacteria</taxon>
        <taxon>Rhodospirillales</taxon>
        <taxon>Stellaceae</taxon>
        <taxon>Stella</taxon>
    </lineage>
</organism>
<dbReference type="GO" id="GO:0009252">
    <property type="term" value="P:peptidoglycan biosynthetic process"/>
    <property type="evidence" value="ECO:0007669"/>
    <property type="project" value="UniProtKB-UniRule"/>
</dbReference>
<feature type="transmembrane region" description="Helical" evidence="10">
    <location>
        <begin position="353"/>
        <end position="376"/>
    </location>
</feature>
<dbReference type="EMBL" id="RJKX01000014">
    <property type="protein sequence ID" value="ROP90990.1"/>
    <property type="molecule type" value="Genomic_DNA"/>
</dbReference>
<feature type="transmembrane region" description="Helical" evidence="10">
    <location>
        <begin position="50"/>
        <end position="69"/>
    </location>
</feature>
<keyword evidence="5 10" id="KW-0573">Peptidoglycan synthesis</keyword>
<comment type="subcellular location">
    <subcellularLocation>
        <location evidence="10">Cell inner membrane</location>
        <topology evidence="10">Multi-pass membrane protein</topology>
    </subcellularLocation>
    <subcellularLocation>
        <location evidence="1">Cell membrane</location>
        <topology evidence="1">Multi-pass membrane protein</topology>
    </subcellularLocation>
</comment>
<feature type="transmembrane region" description="Helical" evidence="10">
    <location>
        <begin position="479"/>
        <end position="503"/>
    </location>
</feature>
<evidence type="ECO:0000256" key="7">
    <source>
        <dbReference type="ARBA" id="ARBA00023136"/>
    </source>
</evidence>
<keyword evidence="13" id="KW-1185">Reference proteome</keyword>
<protein>
    <recommendedName>
        <fullName evidence="10">Probable lipid II flippase MurJ</fullName>
    </recommendedName>
</protein>
<feature type="transmembrane region" description="Helical" evidence="10">
    <location>
        <begin position="229"/>
        <end position="254"/>
    </location>
</feature>
<dbReference type="PIRSF" id="PIRSF002869">
    <property type="entry name" value="MviN"/>
    <property type="match status" value="1"/>
</dbReference>
<keyword evidence="2 10" id="KW-1003">Cell membrane</keyword>
<feature type="transmembrane region" description="Helical" evidence="10">
    <location>
        <begin position="188"/>
        <end position="209"/>
    </location>
</feature>
<evidence type="ECO:0000256" key="4">
    <source>
        <dbReference type="ARBA" id="ARBA00022960"/>
    </source>
</evidence>
<feature type="transmembrane region" description="Helical" evidence="10">
    <location>
        <begin position="26"/>
        <end position="44"/>
    </location>
</feature>
<evidence type="ECO:0000256" key="5">
    <source>
        <dbReference type="ARBA" id="ARBA00022984"/>
    </source>
</evidence>
<dbReference type="InterPro" id="IPR004268">
    <property type="entry name" value="MurJ"/>
</dbReference>
<feature type="transmembrane region" description="Helical" evidence="10">
    <location>
        <begin position="134"/>
        <end position="153"/>
    </location>
</feature>
<evidence type="ECO:0000313" key="13">
    <source>
        <dbReference type="Proteomes" id="UP000278222"/>
    </source>
</evidence>
<dbReference type="OrthoDB" id="9816572at2"/>
<keyword evidence="10 11" id="KW-0961">Cell wall biogenesis/degradation</keyword>
<feature type="transmembrane region" description="Helical" evidence="10">
    <location>
        <begin position="312"/>
        <end position="333"/>
    </location>
</feature>
<dbReference type="NCBIfam" id="TIGR01695">
    <property type="entry name" value="murJ_mviN"/>
    <property type="match status" value="1"/>
</dbReference>
<name>A0A3N1LI88_9PROT</name>
<keyword evidence="7 10" id="KW-0472">Membrane</keyword>
<evidence type="ECO:0000256" key="6">
    <source>
        <dbReference type="ARBA" id="ARBA00022989"/>
    </source>
</evidence>
<keyword evidence="10 11" id="KW-0813">Transport</keyword>
<keyword evidence="6 10" id="KW-1133">Transmembrane helix</keyword>
<dbReference type="InterPro" id="IPR051050">
    <property type="entry name" value="Lipid_II_flippase_MurJ/MviN"/>
</dbReference>
<feature type="transmembrane region" description="Helical" evidence="10">
    <location>
        <begin position="165"/>
        <end position="182"/>
    </location>
</feature>
<evidence type="ECO:0000256" key="3">
    <source>
        <dbReference type="ARBA" id="ARBA00022692"/>
    </source>
</evidence>
<comment type="function">
    <text evidence="8 10 11">Involved in peptidoglycan biosynthesis. Transports lipid-linked peptidoglycan precursors from the inner to the outer leaflet of the cytoplasmic membrane.</text>
</comment>
<keyword evidence="10" id="KW-0997">Cell inner membrane</keyword>
<feature type="transmembrane region" description="Helical" evidence="10">
    <location>
        <begin position="383"/>
        <end position="402"/>
    </location>
</feature>
<dbReference type="HAMAP" id="MF_02078">
    <property type="entry name" value="MurJ_MviN"/>
    <property type="match status" value="1"/>
</dbReference>
<evidence type="ECO:0000256" key="9">
    <source>
        <dbReference type="ARBA" id="ARBA00061532"/>
    </source>
</evidence>
<feature type="transmembrane region" description="Helical" evidence="10">
    <location>
        <begin position="449"/>
        <end position="473"/>
    </location>
</feature>
<dbReference type="GO" id="GO:0008360">
    <property type="term" value="P:regulation of cell shape"/>
    <property type="evidence" value="ECO:0007669"/>
    <property type="project" value="UniProtKB-UniRule"/>
</dbReference>
<reference evidence="12 13" key="1">
    <citation type="submission" date="2018-11" db="EMBL/GenBank/DDBJ databases">
        <title>Genomic Encyclopedia of Type Strains, Phase IV (KMG-IV): sequencing the most valuable type-strain genomes for metagenomic binning, comparative biology and taxonomic classification.</title>
        <authorList>
            <person name="Goeker M."/>
        </authorList>
    </citation>
    <scope>NUCLEOTIDE SEQUENCE [LARGE SCALE GENOMIC DNA]</scope>
    <source>
        <strain evidence="12 13">DSM 5900</strain>
    </source>
</reference>
<dbReference type="CDD" id="cd13123">
    <property type="entry name" value="MATE_MurJ_like"/>
    <property type="match status" value="1"/>
</dbReference>
<dbReference type="PANTHER" id="PTHR47019:SF1">
    <property type="entry name" value="LIPID II FLIPPASE MURJ"/>
    <property type="match status" value="1"/>
</dbReference>
<gene>
    <name evidence="10" type="primary">murJ</name>
    <name evidence="12" type="ORF">EDC65_2850</name>
</gene>
<proteinExistence type="inferred from homology"/>
<dbReference type="UniPathway" id="UPA00219"/>
<evidence type="ECO:0000256" key="11">
    <source>
        <dbReference type="PIRNR" id="PIRNR002869"/>
    </source>
</evidence>
<evidence type="ECO:0000256" key="2">
    <source>
        <dbReference type="ARBA" id="ARBA00022475"/>
    </source>
</evidence>
<comment type="similarity">
    <text evidence="9 10 11">Belongs to the MurJ/MviN family.</text>
</comment>
<dbReference type="Proteomes" id="UP000278222">
    <property type="component" value="Unassembled WGS sequence"/>
</dbReference>
<evidence type="ECO:0000256" key="1">
    <source>
        <dbReference type="ARBA" id="ARBA00004651"/>
    </source>
</evidence>